<organism evidence="2 3">
    <name type="scientific">Microbulbifer harenosus</name>
    <dbReference type="NCBI Taxonomy" id="2576840"/>
    <lineage>
        <taxon>Bacteria</taxon>
        <taxon>Pseudomonadati</taxon>
        <taxon>Pseudomonadota</taxon>
        <taxon>Gammaproteobacteria</taxon>
        <taxon>Cellvibrionales</taxon>
        <taxon>Microbulbiferaceae</taxon>
        <taxon>Microbulbifer</taxon>
    </lineage>
</organism>
<name>A0ABY2UI24_9GAMM</name>
<reference evidence="2 3" key="1">
    <citation type="submission" date="2019-05" db="EMBL/GenBank/DDBJ databases">
        <title>Microbulbifer harenosus sp. nov., an alginate-degrading bacterium isolated from coastal sand.</title>
        <authorList>
            <person name="Huang H."/>
            <person name="Mo K."/>
            <person name="Bao S."/>
        </authorList>
    </citation>
    <scope>NUCLEOTIDE SEQUENCE [LARGE SCALE GENOMIC DNA]</scope>
    <source>
        <strain evidence="2 3">HB161719</strain>
    </source>
</reference>
<sequence length="228" mass="25471">MPLANCSGTCRRRPDTVRARTFSKTDRQGRRSLNASAGVHMASLLRFFSVAFLGLLLAAGLGGCAAPNPVAVDYDPGFKFANLRSYHLLDTLANGPVSPFESKRASQAVDEMLRGTYTPAASRDTADFLVRVQLFSADKVAVYEDPFSIYGGYRYFGFGWRAPLRVREYRENTLIIDVLSPEEAPLWRGSMPSTATRYESPEQQMFRLREEAAMILARFPPYNDVGYD</sequence>
<accession>A0ABY2UI24</accession>
<dbReference type="Pfam" id="PF13590">
    <property type="entry name" value="DUF4136"/>
    <property type="match status" value="1"/>
</dbReference>
<protein>
    <submittedName>
        <fullName evidence="2">DUF4136 domain-containing protein</fullName>
    </submittedName>
</protein>
<dbReference type="EMBL" id="VANI01000010">
    <property type="protein sequence ID" value="TLM77298.1"/>
    <property type="molecule type" value="Genomic_DNA"/>
</dbReference>
<keyword evidence="3" id="KW-1185">Reference proteome</keyword>
<proteinExistence type="predicted"/>
<gene>
    <name evidence="2" type="ORF">FDY93_10230</name>
</gene>
<feature type="domain" description="DUF4136" evidence="1">
    <location>
        <begin position="70"/>
        <end position="221"/>
    </location>
</feature>
<evidence type="ECO:0000313" key="3">
    <source>
        <dbReference type="Proteomes" id="UP000306791"/>
    </source>
</evidence>
<evidence type="ECO:0000259" key="1">
    <source>
        <dbReference type="Pfam" id="PF13590"/>
    </source>
</evidence>
<dbReference type="InterPro" id="IPR025411">
    <property type="entry name" value="DUF4136"/>
</dbReference>
<dbReference type="Gene3D" id="3.30.160.670">
    <property type="match status" value="1"/>
</dbReference>
<evidence type="ECO:0000313" key="2">
    <source>
        <dbReference type="EMBL" id="TLM77298.1"/>
    </source>
</evidence>
<dbReference type="Proteomes" id="UP000306791">
    <property type="component" value="Unassembled WGS sequence"/>
</dbReference>
<comment type="caution">
    <text evidence="2">The sequence shown here is derived from an EMBL/GenBank/DDBJ whole genome shotgun (WGS) entry which is preliminary data.</text>
</comment>